<sequence length="198" mass="22185">MDGARDLRIVEDVETLKALADPLRIAILQTMSGADRRSWTAKELAAELGEPQTKLYRHLKHLEEAGLILVAETRVVSGILEQRYAVAQRRIQLGADFIAGTVTGSSEGQQATLDVVQAALSSYEQELVKALRSGRIHLDDVDESRRPLLMVADYRMSPDRAESYRRRLRQLADELEAEPHDPDGVPVNVLLTLYRLDE</sequence>
<proteinExistence type="predicted"/>
<dbReference type="InterPro" id="IPR011991">
    <property type="entry name" value="ArsR-like_HTH"/>
</dbReference>
<protein>
    <recommendedName>
        <fullName evidence="1">HTH arsR-type domain-containing protein</fullName>
    </recommendedName>
</protein>
<dbReference type="InterPro" id="IPR001845">
    <property type="entry name" value="HTH_ArsR_DNA-bd_dom"/>
</dbReference>
<name>A0A2X0IT21_9ACTN</name>
<dbReference type="EMBL" id="QKYN01000021">
    <property type="protein sequence ID" value="RAG86743.1"/>
    <property type="molecule type" value="Genomic_DNA"/>
</dbReference>
<gene>
    <name evidence="2" type="ORF">DN069_04950</name>
</gene>
<dbReference type="GO" id="GO:0003700">
    <property type="term" value="F:DNA-binding transcription factor activity"/>
    <property type="evidence" value="ECO:0007669"/>
    <property type="project" value="InterPro"/>
</dbReference>
<evidence type="ECO:0000313" key="3">
    <source>
        <dbReference type="Proteomes" id="UP000248889"/>
    </source>
</evidence>
<keyword evidence="3" id="KW-1185">Reference proteome</keyword>
<dbReference type="Proteomes" id="UP000248889">
    <property type="component" value="Unassembled WGS sequence"/>
</dbReference>
<evidence type="ECO:0000313" key="2">
    <source>
        <dbReference type="EMBL" id="RAG86743.1"/>
    </source>
</evidence>
<dbReference type="PRINTS" id="PR00778">
    <property type="entry name" value="HTHARSR"/>
</dbReference>
<dbReference type="InterPro" id="IPR036388">
    <property type="entry name" value="WH-like_DNA-bd_sf"/>
</dbReference>
<organism evidence="2 3">
    <name type="scientific">Streptacidiphilus pinicola</name>
    <dbReference type="NCBI Taxonomy" id="2219663"/>
    <lineage>
        <taxon>Bacteria</taxon>
        <taxon>Bacillati</taxon>
        <taxon>Actinomycetota</taxon>
        <taxon>Actinomycetes</taxon>
        <taxon>Kitasatosporales</taxon>
        <taxon>Streptomycetaceae</taxon>
        <taxon>Streptacidiphilus</taxon>
    </lineage>
</organism>
<evidence type="ECO:0000259" key="1">
    <source>
        <dbReference type="SMART" id="SM00418"/>
    </source>
</evidence>
<accession>A0A2X0IT21</accession>
<dbReference type="AlphaFoldDB" id="A0A2X0IT21"/>
<dbReference type="RefSeq" id="WP_111499582.1">
    <property type="nucleotide sequence ID" value="NZ_QKYN01000021.1"/>
</dbReference>
<dbReference type="SUPFAM" id="SSF46785">
    <property type="entry name" value="Winged helix' DNA-binding domain"/>
    <property type="match status" value="1"/>
</dbReference>
<dbReference type="CDD" id="cd00090">
    <property type="entry name" value="HTH_ARSR"/>
    <property type="match status" value="1"/>
</dbReference>
<dbReference type="InterPro" id="IPR036390">
    <property type="entry name" value="WH_DNA-bd_sf"/>
</dbReference>
<dbReference type="Gene3D" id="1.10.10.10">
    <property type="entry name" value="Winged helix-like DNA-binding domain superfamily/Winged helix DNA-binding domain"/>
    <property type="match status" value="1"/>
</dbReference>
<feature type="domain" description="HTH arsR-type" evidence="1">
    <location>
        <begin position="14"/>
        <end position="96"/>
    </location>
</feature>
<reference evidence="2 3" key="1">
    <citation type="submission" date="2018-06" db="EMBL/GenBank/DDBJ databases">
        <title>Streptacidiphilus pinicola sp. nov., isolated from pine grove soil.</title>
        <authorList>
            <person name="Roh S.G."/>
            <person name="Park S."/>
            <person name="Kim M.-K."/>
            <person name="Yun B.-R."/>
            <person name="Park J."/>
            <person name="Kim M.J."/>
            <person name="Kim Y.S."/>
            <person name="Kim S.B."/>
        </authorList>
    </citation>
    <scope>NUCLEOTIDE SEQUENCE [LARGE SCALE GENOMIC DNA]</scope>
    <source>
        <strain evidence="2 3">MMS16-CNU450</strain>
    </source>
</reference>
<dbReference type="SMART" id="SM00418">
    <property type="entry name" value="HTH_ARSR"/>
    <property type="match status" value="1"/>
</dbReference>
<dbReference type="Pfam" id="PF12840">
    <property type="entry name" value="HTH_20"/>
    <property type="match status" value="1"/>
</dbReference>
<comment type="caution">
    <text evidence="2">The sequence shown here is derived from an EMBL/GenBank/DDBJ whole genome shotgun (WGS) entry which is preliminary data.</text>
</comment>
<dbReference type="OrthoDB" id="3822181at2"/>